<dbReference type="PANTHER" id="PTHR41523">
    <property type="entry name" value="TWO-COMPONENT SYSTEM SENSOR PROTEIN"/>
    <property type="match status" value="1"/>
</dbReference>
<evidence type="ECO:0000256" key="11">
    <source>
        <dbReference type="ARBA" id="ARBA00022777"/>
    </source>
</evidence>
<evidence type="ECO:0000256" key="13">
    <source>
        <dbReference type="ARBA" id="ARBA00022991"/>
    </source>
</evidence>
<keyword evidence="11 18" id="KW-0418">Kinase</keyword>
<dbReference type="GO" id="GO:0004673">
    <property type="term" value="F:protein histidine kinase activity"/>
    <property type="evidence" value="ECO:0007669"/>
    <property type="project" value="UniProtKB-EC"/>
</dbReference>
<sequence length="531" mass="58945">MGRRLDTAAPSSVRGTAPPAHRLGGLHDGMDARIARHDWSGTPLGPTGRWPAHLRATVDMMLAHGFPMIILWGQELIQLYNDGYAEILADKHPAGLGQPTRDCWPEVWHINGPIYDRVWQGETVTFEDKLYPLARQGRLEDVWFTITYSPLRGEEGQVGGVLVTMFETTAAHVAQAAREREERRRQESDRRLALVFKVLPVGLCIVDAQGRMQLSNDQMRAYLPSSQVPSADPVNQHRWQGWHADGSPIAPEDFAIARALRGETVVPGLEFQFTHDDGCVRWTRVAAAPLRDVDGEVTGVFAIAVDIDDLKRATERQAVLLAELQHRVRNIMATIHAIAWRTRESVDSVDEYADRLCARLMSLSRTQTLLTRSANAGVSLRGMLDQEIAVQGHAPDGFLLQGEEDVLLPPKAAEVLSLAVHELASNALTHGASVHSDTRIEVSWSMQDIDGEAWLDLHWCERRAVNDDWVVPSHRGLGRALVEQRIPYELGGSGELAFSPQGVDAWIRLPLRERDSLLQTDATSSLSPPRG</sequence>
<dbReference type="GO" id="GO:0009881">
    <property type="term" value="F:photoreceptor activity"/>
    <property type="evidence" value="ECO:0007669"/>
    <property type="project" value="UniProtKB-KW"/>
</dbReference>
<name>A0AAP7GRJ3_STEMA</name>
<evidence type="ECO:0000256" key="8">
    <source>
        <dbReference type="ARBA" id="ARBA00022679"/>
    </source>
</evidence>
<dbReference type="InterPro" id="IPR011102">
    <property type="entry name" value="Sig_transdc_His_kinase_HWE"/>
</dbReference>
<dbReference type="NCBIfam" id="TIGR00229">
    <property type="entry name" value="sensory_box"/>
    <property type="match status" value="1"/>
</dbReference>
<evidence type="ECO:0000256" key="6">
    <source>
        <dbReference type="ARBA" id="ARBA00022630"/>
    </source>
</evidence>
<dbReference type="Pfam" id="PF08448">
    <property type="entry name" value="PAS_4"/>
    <property type="match status" value="2"/>
</dbReference>
<evidence type="ECO:0000256" key="15">
    <source>
        <dbReference type="ARBA" id="ARBA00023170"/>
    </source>
</evidence>
<dbReference type="SMART" id="SM00086">
    <property type="entry name" value="PAC"/>
    <property type="match status" value="1"/>
</dbReference>
<evidence type="ECO:0000256" key="1">
    <source>
        <dbReference type="ARBA" id="ARBA00000085"/>
    </source>
</evidence>
<dbReference type="SMART" id="SM00911">
    <property type="entry name" value="HWE_HK"/>
    <property type="match status" value="1"/>
</dbReference>
<evidence type="ECO:0000256" key="10">
    <source>
        <dbReference type="ARBA" id="ARBA00022741"/>
    </source>
</evidence>
<comment type="catalytic activity">
    <reaction evidence="1">
        <text>ATP + protein L-histidine = ADP + protein N-phospho-L-histidine.</text>
        <dbReference type="EC" id="2.7.13.3"/>
    </reaction>
</comment>
<protein>
    <recommendedName>
        <fullName evidence="2">histidine kinase</fullName>
        <ecNumber evidence="2">2.7.13.3</ecNumber>
    </recommendedName>
</protein>
<evidence type="ECO:0000256" key="7">
    <source>
        <dbReference type="ARBA" id="ARBA00022643"/>
    </source>
</evidence>
<keyword evidence="13" id="KW-0157">Chromophore</keyword>
<dbReference type="InterPro" id="IPR000014">
    <property type="entry name" value="PAS"/>
</dbReference>
<comment type="caution">
    <text evidence="18">The sequence shown here is derived from an EMBL/GenBank/DDBJ whole genome shotgun (WGS) entry which is preliminary data.</text>
</comment>
<evidence type="ECO:0000256" key="14">
    <source>
        <dbReference type="ARBA" id="ARBA00023026"/>
    </source>
</evidence>
<keyword evidence="9" id="KW-0677">Repeat</keyword>
<evidence type="ECO:0000256" key="4">
    <source>
        <dbReference type="ARBA" id="ARBA00022553"/>
    </source>
</evidence>
<keyword evidence="8" id="KW-0808">Transferase</keyword>
<dbReference type="InterPro" id="IPR000700">
    <property type="entry name" value="PAS-assoc_C"/>
</dbReference>
<dbReference type="RefSeq" id="WP_065182337.1">
    <property type="nucleotide sequence ID" value="NZ_LYVI01000006.1"/>
</dbReference>
<evidence type="ECO:0000256" key="5">
    <source>
        <dbReference type="ARBA" id="ARBA00022606"/>
    </source>
</evidence>
<evidence type="ECO:0000313" key="19">
    <source>
        <dbReference type="Proteomes" id="UP000092125"/>
    </source>
</evidence>
<dbReference type="EC" id="2.7.13.3" evidence="2"/>
<dbReference type="InterPro" id="IPR001610">
    <property type="entry name" value="PAC"/>
</dbReference>
<evidence type="ECO:0000256" key="9">
    <source>
        <dbReference type="ARBA" id="ARBA00022737"/>
    </source>
</evidence>
<dbReference type="Pfam" id="PF07536">
    <property type="entry name" value="HWE_HK"/>
    <property type="match status" value="1"/>
</dbReference>
<dbReference type="Gene3D" id="3.30.565.10">
    <property type="entry name" value="Histidine kinase-like ATPase, C-terminal domain"/>
    <property type="match status" value="1"/>
</dbReference>
<keyword evidence="15" id="KW-0675">Receptor</keyword>
<reference evidence="18 19" key="1">
    <citation type="submission" date="2016-05" db="EMBL/GenBank/DDBJ databases">
        <title>Draft Genome Sequences of Stenotrophomonas maltophilia Strains Sm32COP, Sm41DVV, Sm46PAILV, SmF3, SmF22, SmSOFb1 and SmCVFa1, Isolated from Different Manures, in France.</title>
        <authorList>
            <person name="Nazaret S."/>
            <person name="Bodilis J."/>
        </authorList>
    </citation>
    <scope>NUCLEOTIDE SEQUENCE [LARGE SCALE GENOMIC DNA]</scope>
    <source>
        <strain evidence="18 19">Sm41DVV</strain>
    </source>
</reference>
<dbReference type="AlphaFoldDB" id="A0AAP7GRJ3"/>
<dbReference type="SUPFAM" id="SSF55874">
    <property type="entry name" value="ATPase domain of HSP90 chaperone/DNA topoisomerase II/histidine kinase"/>
    <property type="match status" value="1"/>
</dbReference>
<gene>
    <name evidence="18" type="ORF">A9K56_11660</name>
</gene>
<keyword evidence="3" id="KW-0600">Photoreceptor protein</keyword>
<dbReference type="GO" id="GO:0005524">
    <property type="term" value="F:ATP binding"/>
    <property type="evidence" value="ECO:0007669"/>
    <property type="project" value="UniProtKB-KW"/>
</dbReference>
<keyword evidence="5" id="KW-0716">Sensory transduction</keyword>
<keyword evidence="12" id="KW-0067">ATP-binding</keyword>
<dbReference type="PROSITE" id="PS50113">
    <property type="entry name" value="PAC"/>
    <property type="match status" value="1"/>
</dbReference>
<proteinExistence type="predicted"/>
<organism evidence="18 19">
    <name type="scientific">Stenotrophomonas maltophilia</name>
    <name type="common">Pseudomonas maltophilia</name>
    <name type="synonym">Xanthomonas maltophilia</name>
    <dbReference type="NCBI Taxonomy" id="40324"/>
    <lineage>
        <taxon>Bacteria</taxon>
        <taxon>Pseudomonadati</taxon>
        <taxon>Pseudomonadota</taxon>
        <taxon>Gammaproteobacteria</taxon>
        <taxon>Lysobacterales</taxon>
        <taxon>Lysobacteraceae</taxon>
        <taxon>Stenotrophomonas</taxon>
        <taxon>Stenotrophomonas maltophilia group</taxon>
    </lineage>
</organism>
<evidence type="ECO:0000259" key="17">
    <source>
        <dbReference type="PROSITE" id="PS50113"/>
    </source>
</evidence>
<evidence type="ECO:0000256" key="3">
    <source>
        <dbReference type="ARBA" id="ARBA00022543"/>
    </source>
</evidence>
<evidence type="ECO:0000256" key="16">
    <source>
        <dbReference type="SAM" id="MobiDB-lite"/>
    </source>
</evidence>
<evidence type="ECO:0000313" key="18">
    <source>
        <dbReference type="EMBL" id="OBU61336.1"/>
    </source>
</evidence>
<dbReference type="InterPro" id="IPR035965">
    <property type="entry name" value="PAS-like_dom_sf"/>
</dbReference>
<dbReference type="PANTHER" id="PTHR41523:SF8">
    <property type="entry name" value="ETHYLENE RESPONSE SENSOR PROTEIN"/>
    <property type="match status" value="1"/>
</dbReference>
<keyword evidence="7" id="KW-0288">FMN</keyword>
<feature type="domain" description="PAC" evidence="17">
    <location>
        <begin position="267"/>
        <end position="319"/>
    </location>
</feature>
<keyword evidence="4" id="KW-0597">Phosphoprotein</keyword>
<evidence type="ECO:0000256" key="12">
    <source>
        <dbReference type="ARBA" id="ARBA00022840"/>
    </source>
</evidence>
<dbReference type="EMBL" id="LYVI01000006">
    <property type="protein sequence ID" value="OBU61336.1"/>
    <property type="molecule type" value="Genomic_DNA"/>
</dbReference>
<dbReference type="SUPFAM" id="SSF55785">
    <property type="entry name" value="PYP-like sensor domain (PAS domain)"/>
    <property type="match status" value="2"/>
</dbReference>
<accession>A0AAP7GRJ3</accession>
<feature type="region of interest" description="Disordered" evidence="16">
    <location>
        <begin position="1"/>
        <end position="24"/>
    </location>
</feature>
<dbReference type="InterPro" id="IPR036890">
    <property type="entry name" value="HATPase_C_sf"/>
</dbReference>
<dbReference type="InterPro" id="IPR013656">
    <property type="entry name" value="PAS_4"/>
</dbReference>
<evidence type="ECO:0000256" key="2">
    <source>
        <dbReference type="ARBA" id="ARBA00012438"/>
    </source>
</evidence>
<keyword evidence="10" id="KW-0547">Nucleotide-binding</keyword>
<keyword evidence="6" id="KW-0285">Flavoprotein</keyword>
<dbReference type="Gene3D" id="3.30.450.20">
    <property type="entry name" value="PAS domain"/>
    <property type="match status" value="2"/>
</dbReference>
<keyword evidence="14" id="KW-0843">Virulence</keyword>
<dbReference type="Proteomes" id="UP000092125">
    <property type="component" value="Unassembled WGS sequence"/>
</dbReference>
<dbReference type="CDD" id="cd00130">
    <property type="entry name" value="PAS"/>
    <property type="match status" value="1"/>
</dbReference>